<organism evidence="2 5">
    <name type="scientific">Candidatus Phosphoribacter hodrii</name>
    <dbReference type="NCBI Taxonomy" id="2953743"/>
    <lineage>
        <taxon>Bacteria</taxon>
        <taxon>Bacillati</taxon>
        <taxon>Actinomycetota</taxon>
        <taxon>Actinomycetes</taxon>
        <taxon>Micrococcales</taxon>
        <taxon>Dermatophilaceae</taxon>
        <taxon>Candidatus Phosphoribacter</taxon>
    </lineage>
</organism>
<evidence type="ECO:0000313" key="4">
    <source>
        <dbReference type="Proteomes" id="UP000718281"/>
    </source>
</evidence>
<evidence type="ECO:0000313" key="5">
    <source>
        <dbReference type="Proteomes" id="UP000726105"/>
    </source>
</evidence>
<reference evidence="4 5" key="1">
    <citation type="submission" date="2020-10" db="EMBL/GenBank/DDBJ databases">
        <title>Connecting structure to function with the recovery of over 1000 high-quality activated sludge metagenome-assembled genomes encoding full-length rRNA genes using long-read sequencing.</title>
        <authorList>
            <person name="Singleton C.M."/>
            <person name="Petriglieri F."/>
            <person name="Kristensen J.M."/>
            <person name="Kirkegaard R.H."/>
            <person name="Michaelsen T.Y."/>
            <person name="Andersen M.H."/>
            <person name="Karst S.M."/>
            <person name="Dueholm M.S."/>
            <person name="Nielsen P.H."/>
            <person name="Albertsen M."/>
        </authorList>
    </citation>
    <scope>NUCLEOTIDE SEQUENCE [LARGE SCALE GENOMIC DNA]</scope>
    <source>
        <strain evidence="1">AalE_18-Q3-R2-46_BAT3C.188</strain>
        <strain evidence="2">Ega_18-Q3-R5-49_MAXAC.001</strain>
        <strain evidence="3">Ribe_18-Q3-R11-54_MAXAC.001</strain>
    </source>
</reference>
<evidence type="ECO:0000313" key="2">
    <source>
        <dbReference type="EMBL" id="MBK7273526.1"/>
    </source>
</evidence>
<accession>A0A935ILT1</accession>
<dbReference type="Proteomes" id="UP000886632">
    <property type="component" value="Unassembled WGS sequence"/>
</dbReference>
<dbReference type="EMBL" id="JADKGK010000013">
    <property type="protein sequence ID" value="MBL0003526.1"/>
    <property type="molecule type" value="Genomic_DNA"/>
</dbReference>
<dbReference type="Proteomes" id="UP000726105">
    <property type="component" value="Unassembled WGS sequence"/>
</dbReference>
<gene>
    <name evidence="1" type="ORF">IPF40_01980</name>
    <name evidence="2" type="ORF">IPI13_10295</name>
    <name evidence="3" type="ORF">IPP00_05920</name>
</gene>
<sequence>MTDRSGLRARATTWKNGIPDRVPLRGIGARERSVSAVVVTATEKG</sequence>
<dbReference type="AlphaFoldDB" id="A0A935ILT1"/>
<dbReference type="EMBL" id="JADJIB010000003">
    <property type="protein sequence ID" value="MBK7273526.1"/>
    <property type="molecule type" value="Genomic_DNA"/>
</dbReference>
<comment type="caution">
    <text evidence="2">The sequence shown here is derived from an EMBL/GenBank/DDBJ whole genome shotgun (WGS) entry which is preliminary data.</text>
</comment>
<dbReference type="Proteomes" id="UP000718281">
    <property type="component" value="Unassembled WGS sequence"/>
</dbReference>
<dbReference type="EMBL" id="JADIXZ010000001">
    <property type="protein sequence ID" value="MBK6299857.1"/>
    <property type="molecule type" value="Genomic_DNA"/>
</dbReference>
<proteinExistence type="predicted"/>
<protein>
    <submittedName>
        <fullName evidence="2">Uncharacterized protein</fullName>
    </submittedName>
</protein>
<name>A0A935ILT1_9MICO</name>
<evidence type="ECO:0000313" key="3">
    <source>
        <dbReference type="EMBL" id="MBL0003526.1"/>
    </source>
</evidence>
<evidence type="ECO:0000313" key="1">
    <source>
        <dbReference type="EMBL" id="MBK6299857.1"/>
    </source>
</evidence>